<reference evidence="2" key="1">
    <citation type="journal article" date="2012" name="Proc. Natl. Acad. Sci. U.S.A.">
        <title>Antigenic diversity is generated by distinct evolutionary mechanisms in African trypanosome species.</title>
        <authorList>
            <person name="Jackson A.P."/>
            <person name="Berry A."/>
            <person name="Aslett M."/>
            <person name="Allison H.C."/>
            <person name="Burton P."/>
            <person name="Vavrova-Anderson J."/>
            <person name="Brown R."/>
            <person name="Browne H."/>
            <person name="Corton N."/>
            <person name="Hauser H."/>
            <person name="Gamble J."/>
            <person name="Gilderthorp R."/>
            <person name="Marcello L."/>
            <person name="McQuillan J."/>
            <person name="Otto T.D."/>
            <person name="Quail M.A."/>
            <person name="Sanders M.J."/>
            <person name="van Tonder A."/>
            <person name="Ginger M.L."/>
            <person name="Field M.C."/>
            <person name="Barry J.D."/>
            <person name="Hertz-Fowler C."/>
            <person name="Berriman M."/>
        </authorList>
    </citation>
    <scope>NUCLEOTIDE SEQUENCE</scope>
    <source>
        <strain evidence="2">Y486</strain>
    </source>
</reference>
<feature type="region of interest" description="Disordered" evidence="1">
    <location>
        <begin position="61"/>
        <end position="92"/>
    </location>
</feature>
<evidence type="ECO:0000313" key="2">
    <source>
        <dbReference type="EMBL" id="CCC51918.1"/>
    </source>
</evidence>
<feature type="compositionally biased region" description="Basic and acidic residues" evidence="1">
    <location>
        <begin position="169"/>
        <end position="179"/>
    </location>
</feature>
<sequence>MSYRVVMRKMTQQLWRQPATLPVWNVLQQRFFCLSVPLRFDIKKYEMEKRRRRELERAGIDEDDDAPWVAPEEQERIDQEAEMRAKEEAERVQQMLERRAKEDIEKRKKFREFRAQQLAMSRNRKAANATVKQSTRGAGRVVEEFVNDASDDPSSSSPSPGDDSLPGGDGRDGATDQHR</sequence>
<evidence type="ECO:0000256" key="1">
    <source>
        <dbReference type="SAM" id="MobiDB-lite"/>
    </source>
</evidence>
<feature type="region of interest" description="Disordered" evidence="1">
    <location>
        <begin position="116"/>
        <end position="179"/>
    </location>
</feature>
<gene>
    <name evidence="2" type="ORF">TVY486_1009630</name>
</gene>
<dbReference type="VEuPathDB" id="TriTrypDB:TvY486_1009630"/>
<proteinExistence type="predicted"/>
<dbReference type="AlphaFoldDB" id="G0U7R0"/>
<organism evidence="2">
    <name type="scientific">Trypanosoma vivax (strain Y486)</name>
    <dbReference type="NCBI Taxonomy" id="1055687"/>
    <lineage>
        <taxon>Eukaryota</taxon>
        <taxon>Discoba</taxon>
        <taxon>Euglenozoa</taxon>
        <taxon>Kinetoplastea</taxon>
        <taxon>Metakinetoplastina</taxon>
        <taxon>Trypanosomatida</taxon>
        <taxon>Trypanosomatidae</taxon>
        <taxon>Trypanosoma</taxon>
        <taxon>Duttonella</taxon>
    </lineage>
</organism>
<dbReference type="EMBL" id="HE573026">
    <property type="protein sequence ID" value="CCC51918.1"/>
    <property type="molecule type" value="Genomic_DNA"/>
</dbReference>
<feature type="compositionally biased region" description="Basic and acidic residues" evidence="1">
    <location>
        <begin position="73"/>
        <end position="92"/>
    </location>
</feature>
<protein>
    <submittedName>
        <fullName evidence="2">Uncharacterized protein</fullName>
    </submittedName>
</protein>
<name>G0U7R0_TRYVY</name>
<feature type="compositionally biased region" description="Low complexity" evidence="1">
    <location>
        <begin position="152"/>
        <end position="166"/>
    </location>
</feature>
<accession>G0U7R0</accession>